<dbReference type="InterPro" id="IPR003395">
    <property type="entry name" value="RecF/RecN/SMC_N"/>
</dbReference>
<dbReference type="SUPFAM" id="SSF75553">
    <property type="entry name" value="Smc hinge domain"/>
    <property type="match status" value="1"/>
</dbReference>
<dbReference type="Gene3D" id="3.30.70.1620">
    <property type="match status" value="1"/>
</dbReference>
<dbReference type="KEGG" id="ztr:MYCGRDRAFT_40197"/>
<dbReference type="InterPro" id="IPR010935">
    <property type="entry name" value="SMC_hinge"/>
</dbReference>
<evidence type="ECO:0000313" key="14">
    <source>
        <dbReference type="EMBL" id="EGP87975.1"/>
    </source>
</evidence>
<dbReference type="Gene3D" id="3.40.50.300">
    <property type="entry name" value="P-loop containing nucleotide triphosphate hydrolases"/>
    <property type="match status" value="2"/>
</dbReference>
<comment type="similarity">
    <text evidence="3">Belongs to the SMC family. SMC1 subfamily.</text>
</comment>
<sequence length="1346" mass="153239">MGKLLALELFNFKSYKGHHVMQFGDSYFTSIIGPNGSGKSNSMDAISFVLGIKSSHLRSTHLKDLVYRGRVLKHAKINADGTATEDAPNGDAEPGASDDEEVSTQTSTQRNDPQTAWVMAVYEDDAGEEQRWKRSITATGTSEYRINNRSVSAKMYNEALEAENILIKARNFLVFQGDVEAIASQSPKDLTRLIEQISGSLDYKADYEKLKVEKEKADEDQGYKLQQRRGINGEIKQYQQQKEELDRYEQTRDEKDEAVVTHVLWKLFHFQRTIEDSTAEIQKHQAELKEFRRNVQKFQDRLEAAKSEQAKSGREVNKCERSIKHKEKEVEAKENALVPIDEKLTIHNANVQRQQARTSGIEKERQELQKSYDKMKKDMSAVETAQSRWEKEWKAQQQQAGRALSDADRKEYDRLKLEVFKRSGNDQSKIQTITRELNSDEQTVNSLKSQVDSTEALKADLEKQVQTLQQRRAELAATAKATGKEFEQKKVAINALISDRDRSDQRRRELDEKLHAVLLKLQEAQGQQQESRKEANQREMISQLKRIYPGVRGQLGLLCHPKQKKYETAVATILGRHYDSVVVDSEKTARECIQYLKDQRSGQATFIPLDTIIHKQPNANLRGMHQGMRLGIDTIDFDTNLERAMGFACGNAIVTDTITIAKNLIFQRNVDAKAVTLDGTVIHKGGNMTGGASLSDKKRRFEDAEVDSWRTLAENYKADIEALPKGHRKQAEEEQLRSELIGLEAKRTYHQDEIKALDRNIESKSKELQHIKSQLADVRPKYEKQARGVESLRQSLEEHTDAAAEVEDEVFAAFCQRLGYSDVRDYEKQQGAYEQENREKTQEFKKQLSRLSNQVELEKQRLQQCDNRIKATKDASKRDEDQVASLQAEREEIGGELDELNAEIDLLREQLEEFKKEYDSRGEVVQEARRELQKRSKSEEKTLRDISALEADVQKAATARYGVLRTCKVENVSLPLERGSRKIDALPLEDAMLEADDEDAMDVDEEDGTSALSRVKDYGIHVDFANLDDDLQDDPSEECEANLSERINTLQSSLDKMAPNMRSADRLDATSARLQATEEEFNEARKSAKSATKAFDDIRQKRMDLFNKAFTHISEQIGPVYRELTKTPSFPLGGSASLDVEDEDEPYLSGVKYHAMPPLKRFRDMEHLSGGEKTMAALALLFAVHTYAPSPFFVLDEVDAALDHANTTQLAQYVREHAGPGMQFVVISLKTGLFQNSETLVGVMRDQAINSSRALTLDVSIILKYCRSGEDLLTNITATEIPGRMRWMRTGKLTMERTFRRYVRFHDAFLRWIHGKCKSEVMPASCESSLFYAAIPLWPASGQRVY</sequence>
<dbReference type="Gene3D" id="1.20.1060.20">
    <property type="match status" value="1"/>
</dbReference>
<dbReference type="InterPro" id="IPR028468">
    <property type="entry name" value="Smc1_ABC"/>
</dbReference>
<keyword evidence="15" id="KW-1185">Reference proteome</keyword>
<dbReference type="InterPro" id="IPR036277">
    <property type="entry name" value="SMC_hinge_sf"/>
</dbReference>
<feature type="region of interest" description="Disordered" evidence="12">
    <location>
        <begin position="78"/>
        <end position="114"/>
    </location>
</feature>
<dbReference type="InterPro" id="IPR024704">
    <property type="entry name" value="SMC"/>
</dbReference>
<name>F9XA91_ZYMTI</name>
<evidence type="ECO:0000256" key="10">
    <source>
        <dbReference type="PIRNR" id="PIRNR005719"/>
    </source>
</evidence>
<evidence type="ECO:0000256" key="4">
    <source>
        <dbReference type="ARBA" id="ARBA00022454"/>
    </source>
</evidence>
<protein>
    <recommendedName>
        <fullName evidence="10">Structural maintenance of chromosomes protein</fullName>
    </recommendedName>
</protein>
<keyword evidence="4" id="KW-0158">Chromosome</keyword>
<evidence type="ECO:0000256" key="11">
    <source>
        <dbReference type="SAM" id="Coils"/>
    </source>
</evidence>
<dbReference type="GO" id="GO:0007062">
    <property type="term" value="P:sister chromatid cohesion"/>
    <property type="evidence" value="ECO:0007669"/>
    <property type="project" value="InterPro"/>
</dbReference>
<dbReference type="PANTHER" id="PTHR18937:SF12">
    <property type="entry name" value="STRUCTURAL MAINTENANCE OF CHROMOSOMES PROTEIN"/>
    <property type="match status" value="1"/>
</dbReference>
<dbReference type="GO" id="GO:0003677">
    <property type="term" value="F:DNA binding"/>
    <property type="evidence" value="ECO:0007669"/>
    <property type="project" value="TreeGrafter"/>
</dbReference>
<dbReference type="OrthoDB" id="5575062at2759"/>
<keyword evidence="5" id="KW-0132">Cell division</keyword>
<gene>
    <name evidence="14" type="primary">CPC2403</name>
    <name evidence="14" type="ORF">MYCGRDRAFT_40197</name>
</gene>
<keyword evidence="9" id="KW-0131">Cell cycle</keyword>
<dbReference type="EMBL" id="CM001199">
    <property type="protein sequence ID" value="EGP87975.1"/>
    <property type="molecule type" value="Genomic_DNA"/>
</dbReference>
<dbReference type="RefSeq" id="XP_003852999.1">
    <property type="nucleotide sequence ID" value="XM_003852951.1"/>
</dbReference>
<evidence type="ECO:0000259" key="13">
    <source>
        <dbReference type="SMART" id="SM00968"/>
    </source>
</evidence>
<reference evidence="14 15" key="1">
    <citation type="journal article" date="2011" name="PLoS Genet.">
        <title>Finished genome of the fungal wheat pathogen Mycosphaerella graminicola reveals dispensome structure, chromosome plasticity, and stealth pathogenesis.</title>
        <authorList>
            <person name="Goodwin S.B."/>
            <person name="Ben M'barek S."/>
            <person name="Dhillon B."/>
            <person name="Wittenberg A.H.J."/>
            <person name="Crane C.F."/>
            <person name="Hane J.K."/>
            <person name="Foster A.J."/>
            <person name="Van der Lee T.A.J."/>
            <person name="Grimwood J."/>
            <person name="Aerts A."/>
            <person name="Antoniw J."/>
            <person name="Bailey A."/>
            <person name="Bluhm B."/>
            <person name="Bowler J."/>
            <person name="Bristow J."/>
            <person name="van der Burgt A."/>
            <person name="Canto-Canche B."/>
            <person name="Churchill A.C.L."/>
            <person name="Conde-Ferraez L."/>
            <person name="Cools H.J."/>
            <person name="Coutinho P.M."/>
            <person name="Csukai M."/>
            <person name="Dehal P."/>
            <person name="De Wit P."/>
            <person name="Donzelli B."/>
            <person name="van de Geest H.C."/>
            <person name="van Ham R.C.H.J."/>
            <person name="Hammond-Kosack K.E."/>
            <person name="Henrissat B."/>
            <person name="Kilian A."/>
            <person name="Kobayashi A.K."/>
            <person name="Koopmann E."/>
            <person name="Kourmpetis Y."/>
            <person name="Kuzniar A."/>
            <person name="Lindquist E."/>
            <person name="Lombard V."/>
            <person name="Maliepaard C."/>
            <person name="Martins N."/>
            <person name="Mehrabi R."/>
            <person name="Nap J.P.H."/>
            <person name="Ponomarenko A."/>
            <person name="Rudd J.J."/>
            <person name="Salamov A."/>
            <person name="Schmutz J."/>
            <person name="Schouten H.J."/>
            <person name="Shapiro H."/>
            <person name="Stergiopoulos I."/>
            <person name="Torriani S.F.F."/>
            <person name="Tu H."/>
            <person name="de Vries R.P."/>
            <person name="Waalwijk C."/>
            <person name="Ware S.B."/>
            <person name="Wiebenga A."/>
            <person name="Zwiers L.-H."/>
            <person name="Oliver R.P."/>
            <person name="Grigoriev I.V."/>
            <person name="Kema G.H.J."/>
        </authorList>
    </citation>
    <scope>NUCLEOTIDE SEQUENCE [LARGE SCALE GENOMIC DNA]</scope>
    <source>
        <strain evidence="15">CBS 115943 / IPO323</strain>
    </source>
</reference>
<proteinExistence type="inferred from homology"/>
<evidence type="ECO:0000256" key="12">
    <source>
        <dbReference type="SAM" id="MobiDB-lite"/>
    </source>
</evidence>
<evidence type="ECO:0000256" key="2">
    <source>
        <dbReference type="ARBA" id="ARBA00004286"/>
    </source>
</evidence>
<dbReference type="GeneID" id="13400228"/>
<evidence type="ECO:0000256" key="8">
    <source>
        <dbReference type="ARBA" id="ARBA00023242"/>
    </source>
</evidence>
<keyword evidence="6" id="KW-0498">Mitosis</keyword>
<keyword evidence="7 11" id="KW-0175">Coiled coil</keyword>
<feature type="coiled-coil region" evidence="11">
    <location>
        <begin position="430"/>
        <end position="478"/>
    </location>
</feature>
<evidence type="ECO:0000256" key="9">
    <source>
        <dbReference type="ARBA" id="ARBA00023306"/>
    </source>
</evidence>
<evidence type="ECO:0000256" key="3">
    <source>
        <dbReference type="ARBA" id="ARBA00005597"/>
    </source>
</evidence>
<dbReference type="GO" id="GO:0005524">
    <property type="term" value="F:ATP binding"/>
    <property type="evidence" value="ECO:0007669"/>
    <property type="project" value="InterPro"/>
</dbReference>
<dbReference type="FunCoup" id="F9XA91">
    <property type="interactions" value="699"/>
</dbReference>
<dbReference type="Pfam" id="PF02463">
    <property type="entry name" value="SMC_N"/>
    <property type="match status" value="1"/>
</dbReference>
<evidence type="ECO:0000256" key="5">
    <source>
        <dbReference type="ARBA" id="ARBA00022618"/>
    </source>
</evidence>
<feature type="coiled-coil region" evidence="11">
    <location>
        <begin position="754"/>
        <end position="931"/>
    </location>
</feature>
<dbReference type="GO" id="GO:0016887">
    <property type="term" value="F:ATP hydrolysis activity"/>
    <property type="evidence" value="ECO:0007669"/>
    <property type="project" value="InterPro"/>
</dbReference>
<evidence type="ECO:0000256" key="1">
    <source>
        <dbReference type="ARBA" id="ARBA00004123"/>
    </source>
</evidence>
<dbReference type="Pfam" id="PF06470">
    <property type="entry name" value="SMC_hinge"/>
    <property type="match status" value="1"/>
</dbReference>
<dbReference type="Proteomes" id="UP000008062">
    <property type="component" value="Chromosome 4"/>
</dbReference>
<dbReference type="STRING" id="336722.F9XA91"/>
<keyword evidence="8 10" id="KW-0539">Nucleus</keyword>
<dbReference type="PIRSF" id="PIRSF005719">
    <property type="entry name" value="SMC"/>
    <property type="match status" value="1"/>
</dbReference>
<dbReference type="GO" id="GO:0005634">
    <property type="term" value="C:nucleus"/>
    <property type="evidence" value="ECO:0007669"/>
    <property type="project" value="UniProtKB-SubCell"/>
</dbReference>
<accession>F9XA91</accession>
<dbReference type="SMART" id="SM00968">
    <property type="entry name" value="SMC_hinge"/>
    <property type="match status" value="1"/>
</dbReference>
<feature type="coiled-coil region" evidence="11">
    <location>
        <begin position="1067"/>
        <end position="1094"/>
    </location>
</feature>
<dbReference type="InterPro" id="IPR027417">
    <property type="entry name" value="P-loop_NTPase"/>
</dbReference>
<dbReference type="PANTHER" id="PTHR18937">
    <property type="entry name" value="STRUCTURAL MAINTENANCE OF CHROMOSOMES SMC FAMILY MEMBER"/>
    <property type="match status" value="1"/>
</dbReference>
<organism evidence="14 15">
    <name type="scientific">Zymoseptoria tritici (strain CBS 115943 / IPO323)</name>
    <name type="common">Speckled leaf blotch fungus</name>
    <name type="synonym">Septoria tritici</name>
    <dbReference type="NCBI Taxonomy" id="336722"/>
    <lineage>
        <taxon>Eukaryota</taxon>
        <taxon>Fungi</taxon>
        <taxon>Dikarya</taxon>
        <taxon>Ascomycota</taxon>
        <taxon>Pezizomycotina</taxon>
        <taxon>Dothideomycetes</taxon>
        <taxon>Dothideomycetidae</taxon>
        <taxon>Mycosphaerellales</taxon>
        <taxon>Mycosphaerellaceae</taxon>
        <taxon>Zymoseptoria</taxon>
    </lineage>
</organism>
<evidence type="ECO:0000256" key="7">
    <source>
        <dbReference type="ARBA" id="ARBA00023054"/>
    </source>
</evidence>
<feature type="coiled-coil region" evidence="11">
    <location>
        <begin position="200"/>
        <end position="385"/>
    </location>
</feature>
<dbReference type="SUPFAM" id="SSF52540">
    <property type="entry name" value="P-loop containing nucleoside triphosphate hydrolases"/>
    <property type="match status" value="1"/>
</dbReference>
<evidence type="ECO:0000256" key="6">
    <source>
        <dbReference type="ARBA" id="ARBA00022776"/>
    </source>
</evidence>
<feature type="compositionally biased region" description="Polar residues" evidence="12">
    <location>
        <begin position="103"/>
        <end position="114"/>
    </location>
</feature>
<dbReference type="GO" id="GO:0051301">
    <property type="term" value="P:cell division"/>
    <property type="evidence" value="ECO:0007669"/>
    <property type="project" value="UniProtKB-KW"/>
</dbReference>
<evidence type="ECO:0000313" key="15">
    <source>
        <dbReference type="Proteomes" id="UP000008062"/>
    </source>
</evidence>
<feature type="domain" description="SMC hinge" evidence="13">
    <location>
        <begin position="549"/>
        <end position="665"/>
    </location>
</feature>
<comment type="subcellular location">
    <subcellularLocation>
        <location evidence="2">Chromosome</location>
    </subcellularLocation>
    <subcellularLocation>
        <location evidence="1 10">Nucleus</location>
    </subcellularLocation>
</comment>
<dbReference type="GO" id="GO:0008278">
    <property type="term" value="C:cohesin complex"/>
    <property type="evidence" value="ECO:0007669"/>
    <property type="project" value="InterPro"/>
</dbReference>
<dbReference type="CDD" id="cd03275">
    <property type="entry name" value="ABC_SMC1_euk"/>
    <property type="match status" value="1"/>
</dbReference>
<dbReference type="InParanoid" id="F9XA91"/>